<evidence type="ECO:0000259" key="8">
    <source>
        <dbReference type="PROSITE" id="PS51406"/>
    </source>
</evidence>
<sequence length="510" mass="57555">MKMPHANLLVLAFCLVVGTGHSVVAKRQYQIQNGPCSYTFLLPEQDNCQTQSSNYAVQKDGPGDNEESTQRLEQLEIIMENNTQWLHKLENYIQDSMKQDMIHLQHTAVQNHTATMIEIGTNLLSQTAEQTRKMSSVEAQVIRHSTRLERQLLENSLSTNKLEKQLIVQTNDISKLNDKNSFLEKKVDEMEQQRQVELKMLRNEKEQLLALILRQTAIIGELEQQLLKVSSNNTALQRQQQDLLDTVNNLIHTVSIGSAPASKTVMMQDTPTAFTDCAAVFKSGNTQSGVYTLTLPNNTTEVKAFCDMQTEGGGWTVIQKRFDGHVDFHRTWQEYRKGFGDPSGEFWLGNEFVSRLSIQQPYRLRIQLSDWEGNSAFSQYDQFSLEGEALNYRIHLKGFSGTAGKISSIGQPGSDFSTKDKDNDKCVCKCSQLTTGGWWFDACGPSNLNGMFYQQGQNSNRFNGIKWTQSCTPGTWFCTLSTGMMSGHGDVQRGNVTTFVRIHTSRLPSL</sequence>
<dbReference type="GO" id="GO:0001525">
    <property type="term" value="P:angiogenesis"/>
    <property type="evidence" value="ECO:0007669"/>
    <property type="project" value="UniProtKB-KW"/>
</dbReference>
<keyword evidence="5" id="KW-0325">Glycoprotein</keyword>
<dbReference type="FunFam" id="3.90.215.10:FF:000001">
    <property type="entry name" value="Tenascin isoform 1"/>
    <property type="match status" value="1"/>
</dbReference>
<dbReference type="GeneTree" id="ENSGT00940000158430"/>
<feature type="chain" id="PRO_5043567980" evidence="7">
    <location>
        <begin position="21"/>
        <end position="510"/>
    </location>
</feature>
<evidence type="ECO:0000256" key="3">
    <source>
        <dbReference type="ARBA" id="ARBA00023054"/>
    </source>
</evidence>
<dbReference type="InterPro" id="IPR036056">
    <property type="entry name" value="Fibrinogen-like_C"/>
</dbReference>
<dbReference type="GO" id="GO:0030971">
    <property type="term" value="F:receptor tyrosine kinase binding"/>
    <property type="evidence" value="ECO:0007669"/>
    <property type="project" value="TreeGrafter"/>
</dbReference>
<dbReference type="InParanoid" id="G3NTJ6"/>
<dbReference type="NCBIfam" id="NF040941">
    <property type="entry name" value="GGGWT_bact"/>
    <property type="match status" value="1"/>
</dbReference>
<reference evidence="9" key="2">
    <citation type="submission" date="2025-08" db="UniProtKB">
        <authorList>
            <consortium name="Ensembl"/>
        </authorList>
    </citation>
    <scope>IDENTIFICATION</scope>
</reference>
<dbReference type="GO" id="GO:0005615">
    <property type="term" value="C:extracellular space"/>
    <property type="evidence" value="ECO:0007669"/>
    <property type="project" value="TreeGrafter"/>
</dbReference>
<dbReference type="Gene3D" id="4.10.530.10">
    <property type="entry name" value="Gamma-fibrinogen Carboxyl Terminal Fragment, domain 2"/>
    <property type="match status" value="1"/>
</dbReference>
<dbReference type="AlphaFoldDB" id="G3NTJ6"/>
<dbReference type="InterPro" id="IPR050373">
    <property type="entry name" value="Fibrinogen_C-term_domain"/>
</dbReference>
<organism evidence="9 10">
    <name type="scientific">Gasterosteus aculeatus aculeatus</name>
    <name type="common">three-spined stickleback</name>
    <dbReference type="NCBI Taxonomy" id="481459"/>
    <lineage>
        <taxon>Eukaryota</taxon>
        <taxon>Metazoa</taxon>
        <taxon>Chordata</taxon>
        <taxon>Craniata</taxon>
        <taxon>Vertebrata</taxon>
        <taxon>Euteleostomi</taxon>
        <taxon>Actinopterygii</taxon>
        <taxon>Neopterygii</taxon>
        <taxon>Teleostei</taxon>
        <taxon>Neoteleostei</taxon>
        <taxon>Acanthomorphata</taxon>
        <taxon>Eupercaria</taxon>
        <taxon>Perciformes</taxon>
        <taxon>Cottioidei</taxon>
        <taxon>Gasterosteales</taxon>
        <taxon>Gasterosteidae</taxon>
        <taxon>Gasterosteus</taxon>
    </lineage>
</organism>
<dbReference type="PROSITE" id="PS00514">
    <property type="entry name" value="FIBRINOGEN_C_1"/>
    <property type="match status" value="1"/>
</dbReference>
<keyword evidence="10" id="KW-1185">Reference proteome</keyword>
<dbReference type="InterPro" id="IPR020837">
    <property type="entry name" value="Fibrinogen_CS"/>
</dbReference>
<keyword evidence="3 6" id="KW-0175">Coiled coil</keyword>
<feature type="signal peptide" evidence="7">
    <location>
        <begin position="1"/>
        <end position="20"/>
    </location>
</feature>
<proteinExistence type="predicted"/>
<evidence type="ECO:0000256" key="1">
    <source>
        <dbReference type="ARBA" id="ARBA00022657"/>
    </source>
</evidence>
<dbReference type="InterPro" id="IPR014716">
    <property type="entry name" value="Fibrinogen_a/b/g_C_1"/>
</dbReference>
<evidence type="ECO:0000256" key="7">
    <source>
        <dbReference type="SAM" id="SignalP"/>
    </source>
</evidence>
<evidence type="ECO:0000256" key="4">
    <source>
        <dbReference type="ARBA" id="ARBA00023157"/>
    </source>
</evidence>
<evidence type="ECO:0000313" key="9">
    <source>
        <dbReference type="Ensembl" id="ENSGACP00000008664.2"/>
    </source>
</evidence>
<dbReference type="Ensembl" id="ENSGACT00000008683.2">
    <property type="protein sequence ID" value="ENSGACP00000008664.2"/>
    <property type="gene ID" value="ENSGACG00000006549.2"/>
</dbReference>
<reference evidence="9 10" key="1">
    <citation type="journal article" date="2021" name="G3 (Bethesda)">
        <title>Improved contiguity of the threespine stickleback genome using long-read sequencing.</title>
        <authorList>
            <person name="Nath S."/>
            <person name="Shaw D.E."/>
            <person name="White M.A."/>
        </authorList>
    </citation>
    <scope>NUCLEOTIDE SEQUENCE [LARGE SCALE GENOMIC DNA]</scope>
    <source>
        <strain evidence="9 10">Lake Benthic</strain>
    </source>
</reference>
<keyword evidence="4" id="KW-1015">Disulfide bond</keyword>
<dbReference type="Pfam" id="PF00147">
    <property type="entry name" value="Fibrinogen_C"/>
    <property type="match status" value="1"/>
</dbReference>
<dbReference type="InterPro" id="IPR057439">
    <property type="entry name" value="ANG-1/2/4"/>
</dbReference>
<dbReference type="Proteomes" id="UP000007635">
    <property type="component" value="Chromosome VI"/>
</dbReference>
<dbReference type="GO" id="GO:0048014">
    <property type="term" value="P:Tie signaling pathway"/>
    <property type="evidence" value="ECO:0007669"/>
    <property type="project" value="TreeGrafter"/>
</dbReference>
<dbReference type="PANTHER" id="PTHR19143">
    <property type="entry name" value="FIBRINOGEN/TENASCIN/ANGIOPOEITIN"/>
    <property type="match status" value="1"/>
</dbReference>
<dbReference type="SUPFAM" id="SSF56496">
    <property type="entry name" value="Fibrinogen C-terminal domain-like"/>
    <property type="match status" value="1"/>
</dbReference>
<dbReference type="SMART" id="SM00186">
    <property type="entry name" value="FBG"/>
    <property type="match status" value="1"/>
</dbReference>
<dbReference type="InterPro" id="IPR002181">
    <property type="entry name" value="Fibrinogen_a/b/g_C_dom"/>
</dbReference>
<keyword evidence="1" id="KW-0037">Angiogenesis</keyword>
<evidence type="ECO:0000256" key="2">
    <source>
        <dbReference type="ARBA" id="ARBA00022729"/>
    </source>
</evidence>
<dbReference type="Pfam" id="PF25443">
    <property type="entry name" value="ANG-1"/>
    <property type="match status" value="1"/>
</dbReference>
<feature type="domain" description="Fibrinogen C-terminal" evidence="8">
    <location>
        <begin position="268"/>
        <end position="490"/>
    </location>
</feature>
<dbReference type="CDD" id="cd00087">
    <property type="entry name" value="FReD"/>
    <property type="match status" value="1"/>
</dbReference>
<feature type="coiled-coil region" evidence="6">
    <location>
        <begin position="173"/>
        <end position="239"/>
    </location>
</feature>
<keyword evidence="2 7" id="KW-0732">Signal</keyword>
<evidence type="ECO:0000313" key="10">
    <source>
        <dbReference type="Proteomes" id="UP000007635"/>
    </source>
</evidence>
<evidence type="ECO:0000256" key="6">
    <source>
        <dbReference type="SAM" id="Coils"/>
    </source>
</evidence>
<name>G3NTJ6_GASAC</name>
<evidence type="ECO:0000256" key="5">
    <source>
        <dbReference type="ARBA" id="ARBA00023180"/>
    </source>
</evidence>
<reference evidence="9" key="3">
    <citation type="submission" date="2025-09" db="UniProtKB">
        <authorList>
            <consortium name="Ensembl"/>
        </authorList>
    </citation>
    <scope>IDENTIFICATION</scope>
</reference>
<dbReference type="eggNOG" id="KOG2579">
    <property type="taxonomic scope" value="Eukaryota"/>
</dbReference>
<dbReference type="PANTHER" id="PTHR19143:SF199">
    <property type="entry name" value="ANGIOPOIETIN-2"/>
    <property type="match status" value="1"/>
</dbReference>
<dbReference type="OMA" id="YYWKGAG"/>
<dbReference type="PROSITE" id="PS51406">
    <property type="entry name" value="FIBRINOGEN_C_2"/>
    <property type="match status" value="1"/>
</dbReference>
<dbReference type="STRING" id="69293.ENSGACP00000008664"/>
<protein>
    <submittedName>
        <fullName evidence="9">Angiopoietin 2a</fullName>
    </submittedName>
</protein>
<dbReference type="Gene3D" id="3.90.215.10">
    <property type="entry name" value="Gamma Fibrinogen, chain A, domain 1"/>
    <property type="match status" value="1"/>
</dbReference>
<accession>G3NTJ6</accession>